<organism evidence="1 2">
    <name type="scientific">Papaver somniferum</name>
    <name type="common">Opium poppy</name>
    <dbReference type="NCBI Taxonomy" id="3469"/>
    <lineage>
        <taxon>Eukaryota</taxon>
        <taxon>Viridiplantae</taxon>
        <taxon>Streptophyta</taxon>
        <taxon>Embryophyta</taxon>
        <taxon>Tracheophyta</taxon>
        <taxon>Spermatophyta</taxon>
        <taxon>Magnoliopsida</taxon>
        <taxon>Ranunculales</taxon>
        <taxon>Papaveraceae</taxon>
        <taxon>Papaveroideae</taxon>
        <taxon>Papaver</taxon>
    </lineage>
</organism>
<dbReference type="Proteomes" id="UP000316621">
    <property type="component" value="Chromosome 7"/>
</dbReference>
<name>A0A4Y7K9K3_PAPSO</name>
<gene>
    <name evidence="1" type="ORF">C5167_031961</name>
</gene>
<protein>
    <submittedName>
        <fullName evidence="1">Uncharacterized protein</fullName>
    </submittedName>
</protein>
<keyword evidence="2" id="KW-1185">Reference proteome</keyword>
<dbReference type="AlphaFoldDB" id="A0A4Y7K9K3"/>
<reference evidence="1 2" key="1">
    <citation type="journal article" date="2018" name="Science">
        <title>The opium poppy genome and morphinan production.</title>
        <authorList>
            <person name="Guo L."/>
            <person name="Winzer T."/>
            <person name="Yang X."/>
            <person name="Li Y."/>
            <person name="Ning Z."/>
            <person name="He Z."/>
            <person name="Teodor R."/>
            <person name="Lu Y."/>
            <person name="Bowser T.A."/>
            <person name="Graham I.A."/>
            <person name="Ye K."/>
        </authorList>
    </citation>
    <scope>NUCLEOTIDE SEQUENCE [LARGE SCALE GENOMIC DNA]</scope>
    <source>
        <strain evidence="2">cv. HN1</strain>
        <tissue evidence="1">Leaves</tissue>
    </source>
</reference>
<feature type="non-terminal residue" evidence="1">
    <location>
        <position position="1"/>
    </location>
</feature>
<dbReference type="EMBL" id="CM010721">
    <property type="protein sequence ID" value="RZC68688.1"/>
    <property type="molecule type" value="Genomic_DNA"/>
</dbReference>
<proteinExistence type="predicted"/>
<accession>A0A4Y7K9K3</accession>
<evidence type="ECO:0000313" key="2">
    <source>
        <dbReference type="Proteomes" id="UP000316621"/>
    </source>
</evidence>
<evidence type="ECO:0000313" key="1">
    <source>
        <dbReference type="EMBL" id="RZC68688.1"/>
    </source>
</evidence>
<dbReference type="Gramene" id="RZC68688">
    <property type="protein sequence ID" value="RZC68688"/>
    <property type="gene ID" value="C5167_031961"/>
</dbReference>
<sequence>GFHLPSWRKTDSTQDDICGSPRLIELQDKKKQLWRAQNKSKQKEITEQAFNEKRRIAYQNRKTRMDEAVSNLRGAHKAESTLIPRRSPRFIGCENISESLDQCNFFGDETCRKNNWHMNERGTVFEKEPVG</sequence>